<dbReference type="PANTHER" id="PTHR23502">
    <property type="entry name" value="MAJOR FACILITATOR SUPERFAMILY"/>
    <property type="match status" value="1"/>
</dbReference>
<feature type="transmembrane region" description="Helical" evidence="7">
    <location>
        <begin position="199"/>
        <end position="218"/>
    </location>
</feature>
<feature type="transmembrane region" description="Helical" evidence="7">
    <location>
        <begin position="283"/>
        <end position="304"/>
    </location>
</feature>
<evidence type="ECO:0000256" key="1">
    <source>
        <dbReference type="ARBA" id="ARBA00004141"/>
    </source>
</evidence>
<protein>
    <recommendedName>
        <fullName evidence="8">Major facilitator superfamily (MFS) profile domain-containing protein</fullName>
    </recommendedName>
</protein>
<sequence>MASTERTRLLQPTHEDETSTVVTWKGPHDPENPANWSTGKTWGHVAVVSLLTFLVPLGATMFAPASEKVMQDFGSTDEVLGSLAVSVYVLGWALGPLLLAPLSEVLGRLSVYSGSGVLYVGFTLGCALAPSVEVLVLFRFLAGAVGSTPLTIGGGTISDVVAIERRGLALSLYMFGPILGPSVGPLVGGFLTDTLGWRWIFWVLAVAYGGMTVVQISAMSETYPASILARRTRRLRKVTGNPALRSALDNGLSSRQVLARAVIRPAKVTVKSPVSSTLSLASAYVNGVVFLLLTTAPTLLRGAYGFSPRAVGLAFVGYGAGNLAGLAAFTLTSDQFVRRRAAQHRLRPEDRLAPGLVSMPLMGAGLLVYGWSAAARAHWALAVAGSAVVGASNVLFFSAVIGYLIDAFGAYAASAIAANVVLRSVGGSVLPLVGQSLFGSLGWGWGNSLLALMALLCTPILAYIFLSGEAIRSKYVIHM</sequence>
<feature type="domain" description="Major facilitator superfamily (MFS) profile" evidence="8">
    <location>
        <begin position="44"/>
        <end position="471"/>
    </location>
</feature>
<feature type="transmembrane region" description="Helical" evidence="7">
    <location>
        <begin position="136"/>
        <end position="155"/>
    </location>
</feature>
<name>A0ABY0HGI3_9PEZI</name>
<dbReference type="SUPFAM" id="SSF103473">
    <property type="entry name" value="MFS general substrate transporter"/>
    <property type="match status" value="1"/>
</dbReference>
<evidence type="ECO:0000259" key="8">
    <source>
        <dbReference type="PROSITE" id="PS50850"/>
    </source>
</evidence>
<feature type="transmembrane region" description="Helical" evidence="7">
    <location>
        <begin position="83"/>
        <end position="102"/>
    </location>
</feature>
<keyword evidence="10" id="KW-1185">Reference proteome</keyword>
<dbReference type="PROSITE" id="PS50850">
    <property type="entry name" value="MFS"/>
    <property type="match status" value="1"/>
</dbReference>
<evidence type="ECO:0000313" key="9">
    <source>
        <dbReference type="EMBL" id="RYO90881.1"/>
    </source>
</evidence>
<evidence type="ECO:0000313" key="10">
    <source>
        <dbReference type="Proteomes" id="UP000294003"/>
    </source>
</evidence>
<evidence type="ECO:0000256" key="5">
    <source>
        <dbReference type="ARBA" id="ARBA00023136"/>
    </source>
</evidence>
<dbReference type="EMBL" id="QJNS01000048">
    <property type="protein sequence ID" value="RYO90881.1"/>
    <property type="molecule type" value="Genomic_DNA"/>
</dbReference>
<keyword evidence="3 7" id="KW-0812">Transmembrane</keyword>
<feature type="transmembrane region" description="Helical" evidence="7">
    <location>
        <begin position="403"/>
        <end position="422"/>
    </location>
</feature>
<evidence type="ECO:0000256" key="6">
    <source>
        <dbReference type="SAM" id="MobiDB-lite"/>
    </source>
</evidence>
<proteinExistence type="inferred from homology"/>
<feature type="transmembrane region" description="Helical" evidence="7">
    <location>
        <begin position="310"/>
        <end position="331"/>
    </location>
</feature>
<keyword evidence="4 7" id="KW-1133">Transmembrane helix</keyword>
<dbReference type="InterPro" id="IPR020846">
    <property type="entry name" value="MFS_dom"/>
</dbReference>
<evidence type="ECO:0000256" key="3">
    <source>
        <dbReference type="ARBA" id="ARBA00022692"/>
    </source>
</evidence>
<feature type="region of interest" description="Disordered" evidence="6">
    <location>
        <begin position="1"/>
        <end position="36"/>
    </location>
</feature>
<feature type="transmembrane region" description="Helical" evidence="7">
    <location>
        <begin position="109"/>
        <end position="130"/>
    </location>
</feature>
<comment type="caution">
    <text evidence="9">The sequence shown here is derived from an EMBL/GenBank/DDBJ whole genome shotgun (WGS) entry which is preliminary data.</text>
</comment>
<dbReference type="Proteomes" id="UP000294003">
    <property type="component" value="Unassembled WGS sequence"/>
</dbReference>
<gene>
    <name evidence="9" type="ORF">DL762_002478</name>
</gene>
<feature type="transmembrane region" description="Helical" evidence="7">
    <location>
        <begin position="377"/>
        <end position="396"/>
    </location>
</feature>
<organism evidence="9 10">
    <name type="scientific">Monosporascus cannonballus</name>
    <dbReference type="NCBI Taxonomy" id="155416"/>
    <lineage>
        <taxon>Eukaryota</taxon>
        <taxon>Fungi</taxon>
        <taxon>Dikarya</taxon>
        <taxon>Ascomycota</taxon>
        <taxon>Pezizomycotina</taxon>
        <taxon>Sordariomycetes</taxon>
        <taxon>Xylariomycetidae</taxon>
        <taxon>Xylariales</taxon>
        <taxon>Xylariales incertae sedis</taxon>
        <taxon>Monosporascus</taxon>
    </lineage>
</organism>
<feature type="compositionally biased region" description="Basic and acidic residues" evidence="6">
    <location>
        <begin position="1"/>
        <end position="17"/>
    </location>
</feature>
<feature type="transmembrane region" description="Helical" evidence="7">
    <location>
        <begin position="442"/>
        <end position="466"/>
    </location>
</feature>
<reference evidence="9 10" key="1">
    <citation type="submission" date="2018-06" db="EMBL/GenBank/DDBJ databases">
        <title>Complete Genomes of Monosporascus.</title>
        <authorList>
            <person name="Robinson A.J."/>
            <person name="Natvig D.O."/>
        </authorList>
    </citation>
    <scope>NUCLEOTIDE SEQUENCE [LARGE SCALE GENOMIC DNA]</scope>
    <source>
        <strain evidence="9 10">CBS 609.92</strain>
    </source>
</reference>
<feature type="transmembrane region" description="Helical" evidence="7">
    <location>
        <begin position="352"/>
        <end position="371"/>
    </location>
</feature>
<keyword evidence="5 7" id="KW-0472">Membrane</keyword>
<evidence type="ECO:0000256" key="4">
    <source>
        <dbReference type="ARBA" id="ARBA00022989"/>
    </source>
</evidence>
<feature type="transmembrane region" description="Helical" evidence="7">
    <location>
        <begin position="167"/>
        <end position="187"/>
    </location>
</feature>
<dbReference type="Gene3D" id="1.20.1250.20">
    <property type="entry name" value="MFS general substrate transporter like domains"/>
    <property type="match status" value="1"/>
</dbReference>
<evidence type="ECO:0000256" key="2">
    <source>
        <dbReference type="ARBA" id="ARBA00008335"/>
    </source>
</evidence>
<accession>A0ABY0HGI3</accession>
<dbReference type="InterPro" id="IPR011701">
    <property type="entry name" value="MFS"/>
</dbReference>
<comment type="subcellular location">
    <subcellularLocation>
        <location evidence="1">Membrane</location>
        <topology evidence="1">Multi-pass membrane protein</topology>
    </subcellularLocation>
</comment>
<feature type="transmembrane region" description="Helical" evidence="7">
    <location>
        <begin position="42"/>
        <end position="63"/>
    </location>
</feature>
<evidence type="ECO:0000256" key="7">
    <source>
        <dbReference type="SAM" id="Phobius"/>
    </source>
</evidence>
<dbReference type="Pfam" id="PF07690">
    <property type="entry name" value="MFS_1"/>
    <property type="match status" value="1"/>
</dbReference>
<dbReference type="InterPro" id="IPR036259">
    <property type="entry name" value="MFS_trans_sf"/>
</dbReference>
<comment type="similarity">
    <text evidence="2">Belongs to the major facilitator superfamily.</text>
</comment>
<dbReference type="PANTHER" id="PTHR23502:SF68">
    <property type="entry name" value="MULTIDRUG TRANSPORTER, PUTATIVE (AFU_ORTHOLOGUE AFUA_3G01120)-RELATED"/>
    <property type="match status" value="1"/>
</dbReference>